<protein>
    <submittedName>
        <fullName evidence="2">Uncharacterized protein</fullName>
    </submittedName>
</protein>
<gene>
    <name evidence="2" type="ORF">KC01_LOCUS42597</name>
</gene>
<feature type="compositionally biased region" description="Polar residues" evidence="1">
    <location>
        <begin position="40"/>
        <end position="94"/>
    </location>
</feature>
<proteinExistence type="predicted"/>
<evidence type="ECO:0000313" key="2">
    <source>
        <dbReference type="EMBL" id="CAL1616899.1"/>
    </source>
</evidence>
<feature type="compositionally biased region" description="Low complexity" evidence="1">
    <location>
        <begin position="155"/>
        <end position="173"/>
    </location>
</feature>
<dbReference type="EMBL" id="OZ035831">
    <property type="protein sequence ID" value="CAL1616899.1"/>
    <property type="molecule type" value="Genomic_DNA"/>
</dbReference>
<organism evidence="2 3">
    <name type="scientific">Knipowitschia caucasica</name>
    <name type="common">Caucasian dwarf goby</name>
    <name type="synonym">Pomatoschistus caucasicus</name>
    <dbReference type="NCBI Taxonomy" id="637954"/>
    <lineage>
        <taxon>Eukaryota</taxon>
        <taxon>Metazoa</taxon>
        <taxon>Chordata</taxon>
        <taxon>Craniata</taxon>
        <taxon>Vertebrata</taxon>
        <taxon>Euteleostomi</taxon>
        <taxon>Actinopterygii</taxon>
        <taxon>Neopterygii</taxon>
        <taxon>Teleostei</taxon>
        <taxon>Neoteleostei</taxon>
        <taxon>Acanthomorphata</taxon>
        <taxon>Gobiaria</taxon>
        <taxon>Gobiiformes</taxon>
        <taxon>Gobioidei</taxon>
        <taxon>Gobiidae</taxon>
        <taxon>Gobiinae</taxon>
        <taxon>Knipowitschia</taxon>
    </lineage>
</organism>
<dbReference type="Proteomes" id="UP001497482">
    <property type="component" value="Chromosome 9"/>
</dbReference>
<sequence>MILENISLLSQTLSPDPHRPSARPFSTDPQHRPSARPFSTAPQHRPSAQTLSTDPQHGPSAQTLSTDPQHRPSAQTLSTDPQHRPSAQTLSTDPQHGPSARTLSTAPQHRPSARTLSTAPQHRPSARTLSTDPQHRPSARPLSTYRASCLPALSSGGSDAGGAAVEPLSLSGPGPRPGGRYTSWSRGLGVVTSPGPGVWPRGVLLWFRSCFSGHLFPLAPRAARSALALYRAPLIANLGSTRRDW</sequence>
<keyword evidence="3" id="KW-1185">Reference proteome</keyword>
<feature type="region of interest" description="Disordered" evidence="1">
    <location>
        <begin position="155"/>
        <end position="180"/>
    </location>
</feature>
<accession>A0AAV2MU53</accession>
<feature type="region of interest" description="Disordered" evidence="1">
    <location>
        <begin position="1"/>
        <end position="141"/>
    </location>
</feature>
<dbReference type="AlphaFoldDB" id="A0AAV2MU53"/>
<reference evidence="2 3" key="1">
    <citation type="submission" date="2024-04" db="EMBL/GenBank/DDBJ databases">
        <authorList>
            <person name="Waldvogel A.-M."/>
            <person name="Schoenle A."/>
        </authorList>
    </citation>
    <scope>NUCLEOTIDE SEQUENCE [LARGE SCALE GENOMIC DNA]</scope>
</reference>
<evidence type="ECO:0000256" key="1">
    <source>
        <dbReference type="SAM" id="MobiDB-lite"/>
    </source>
</evidence>
<evidence type="ECO:0000313" key="3">
    <source>
        <dbReference type="Proteomes" id="UP001497482"/>
    </source>
</evidence>
<name>A0AAV2MU53_KNICA</name>